<keyword evidence="3" id="KW-1185">Reference proteome</keyword>
<evidence type="ECO:0000313" key="2">
    <source>
        <dbReference type="EMBL" id="MEQ2224080.1"/>
    </source>
</evidence>
<keyword evidence="1" id="KW-0472">Membrane</keyword>
<gene>
    <name evidence="2" type="ORF">ILYODFUR_003692</name>
</gene>
<organism evidence="2 3">
    <name type="scientific">Ilyodon furcidens</name>
    <name type="common">goldbreast splitfin</name>
    <dbReference type="NCBI Taxonomy" id="33524"/>
    <lineage>
        <taxon>Eukaryota</taxon>
        <taxon>Metazoa</taxon>
        <taxon>Chordata</taxon>
        <taxon>Craniata</taxon>
        <taxon>Vertebrata</taxon>
        <taxon>Euteleostomi</taxon>
        <taxon>Actinopterygii</taxon>
        <taxon>Neopterygii</taxon>
        <taxon>Teleostei</taxon>
        <taxon>Neoteleostei</taxon>
        <taxon>Acanthomorphata</taxon>
        <taxon>Ovalentaria</taxon>
        <taxon>Atherinomorphae</taxon>
        <taxon>Cyprinodontiformes</taxon>
        <taxon>Goodeidae</taxon>
        <taxon>Ilyodon</taxon>
    </lineage>
</organism>
<keyword evidence="1" id="KW-0812">Transmembrane</keyword>
<accession>A0ABV0STZ2</accession>
<name>A0ABV0STZ2_9TELE</name>
<feature type="transmembrane region" description="Helical" evidence="1">
    <location>
        <begin position="58"/>
        <end position="79"/>
    </location>
</feature>
<dbReference type="EMBL" id="JAHRIQ010011779">
    <property type="protein sequence ID" value="MEQ2224080.1"/>
    <property type="molecule type" value="Genomic_DNA"/>
</dbReference>
<keyword evidence="1" id="KW-1133">Transmembrane helix</keyword>
<comment type="caution">
    <text evidence="2">The sequence shown here is derived from an EMBL/GenBank/DDBJ whole genome shotgun (WGS) entry which is preliminary data.</text>
</comment>
<sequence>MWTTVRAIKRRKHLETKWSPEGMDGSDRHLQILAQPECDCFKSLASLSTPFVFNVDTLVFMTGLMFGGLFLCILTDFLFSEGGRLGLLPDSCKVMAYLNNLYLVSNRKQN</sequence>
<proteinExistence type="predicted"/>
<evidence type="ECO:0000313" key="3">
    <source>
        <dbReference type="Proteomes" id="UP001482620"/>
    </source>
</evidence>
<reference evidence="2 3" key="1">
    <citation type="submission" date="2021-06" db="EMBL/GenBank/DDBJ databases">
        <authorList>
            <person name="Palmer J.M."/>
        </authorList>
    </citation>
    <scope>NUCLEOTIDE SEQUENCE [LARGE SCALE GENOMIC DNA]</scope>
    <source>
        <strain evidence="3">if_2019</strain>
        <tissue evidence="2">Muscle</tissue>
    </source>
</reference>
<evidence type="ECO:0000256" key="1">
    <source>
        <dbReference type="SAM" id="Phobius"/>
    </source>
</evidence>
<protein>
    <submittedName>
        <fullName evidence="2">Uncharacterized protein</fullName>
    </submittedName>
</protein>
<dbReference type="Proteomes" id="UP001482620">
    <property type="component" value="Unassembled WGS sequence"/>
</dbReference>